<proteinExistence type="predicted"/>
<gene>
    <name evidence="3" type="ORF">SAMN02745135_01772</name>
</gene>
<keyword evidence="2" id="KW-1133">Transmembrane helix</keyword>
<evidence type="ECO:0000256" key="1">
    <source>
        <dbReference type="SAM" id="Coils"/>
    </source>
</evidence>
<feature type="coiled-coil region" evidence="1">
    <location>
        <begin position="50"/>
        <end position="77"/>
    </location>
</feature>
<dbReference type="Proteomes" id="UP000183967">
    <property type="component" value="Unassembled WGS sequence"/>
</dbReference>
<keyword evidence="2" id="KW-0812">Transmembrane</keyword>
<accession>A0A1M5V6I9</accession>
<name>A0A1M5V6I9_9FIRM</name>
<sequence>MRSNKMIYIMTILLLGMSIILNIYQFHLRGEMNREYKVLTKEISAKEKIIDMKNSRINKLESKIENMKQQISVTEDKSEENVLGEIFPFEYEDIVDITFYRGKEKLPMDIDIEELKRRTFQSLYWLGDNARANIDFKELLDLEPIYIVFKLKDRTISYVYFYEKNVILMNGEAFHPVKYLYLVLNQILEPNSIIAKISRALEYKEDVENEGYESSYDSIYHFSRLEINDKDFFQWEKELTKLTKIKSIPFYSVSEEIDFIEVYKEGIVKFDLSIVFTNDKYKTKDGITVGLTKDEVISKLGKPNSIRGNKWGYLIGDYIRFYIIFEGNKVKYLMETMPL</sequence>
<dbReference type="AlphaFoldDB" id="A0A1M5V6I9"/>
<protein>
    <submittedName>
        <fullName evidence="3">Uncharacterized protein</fullName>
    </submittedName>
</protein>
<evidence type="ECO:0000256" key="2">
    <source>
        <dbReference type="SAM" id="Phobius"/>
    </source>
</evidence>
<dbReference type="EMBL" id="FQXO01000050">
    <property type="protein sequence ID" value="SHH70831.1"/>
    <property type="molecule type" value="Genomic_DNA"/>
</dbReference>
<evidence type="ECO:0000313" key="3">
    <source>
        <dbReference type="EMBL" id="SHH70831.1"/>
    </source>
</evidence>
<organism evidence="3 4">
    <name type="scientific">Caloranaerobacter azorensis DSM 13643</name>
    <dbReference type="NCBI Taxonomy" id="1121264"/>
    <lineage>
        <taxon>Bacteria</taxon>
        <taxon>Bacillati</taxon>
        <taxon>Bacillota</taxon>
        <taxon>Tissierellia</taxon>
        <taxon>Tissierellales</taxon>
        <taxon>Thermohalobacteraceae</taxon>
        <taxon>Caloranaerobacter</taxon>
    </lineage>
</organism>
<feature type="transmembrane region" description="Helical" evidence="2">
    <location>
        <begin position="6"/>
        <end position="24"/>
    </location>
</feature>
<dbReference type="OrthoDB" id="2532896at2"/>
<keyword evidence="1" id="KW-0175">Coiled coil</keyword>
<keyword evidence="4" id="KW-1185">Reference proteome</keyword>
<dbReference type="RefSeq" id="WP_143153590.1">
    <property type="nucleotide sequence ID" value="NZ_FQXO01000050.1"/>
</dbReference>
<evidence type="ECO:0000313" key="4">
    <source>
        <dbReference type="Proteomes" id="UP000183967"/>
    </source>
</evidence>
<reference evidence="4" key="1">
    <citation type="submission" date="2016-11" db="EMBL/GenBank/DDBJ databases">
        <authorList>
            <person name="Varghese N."/>
            <person name="Submissions S."/>
        </authorList>
    </citation>
    <scope>NUCLEOTIDE SEQUENCE [LARGE SCALE GENOMIC DNA]</scope>
    <source>
        <strain evidence="4">DSM 13643</strain>
    </source>
</reference>
<keyword evidence="2" id="KW-0472">Membrane</keyword>